<gene>
    <name evidence="2" type="ORF">K431DRAFT_302818</name>
</gene>
<organism evidence="2 3">
    <name type="scientific">Polychaeton citri CBS 116435</name>
    <dbReference type="NCBI Taxonomy" id="1314669"/>
    <lineage>
        <taxon>Eukaryota</taxon>
        <taxon>Fungi</taxon>
        <taxon>Dikarya</taxon>
        <taxon>Ascomycota</taxon>
        <taxon>Pezizomycotina</taxon>
        <taxon>Dothideomycetes</taxon>
        <taxon>Dothideomycetidae</taxon>
        <taxon>Capnodiales</taxon>
        <taxon>Capnodiaceae</taxon>
        <taxon>Polychaeton</taxon>
    </lineage>
</organism>
<evidence type="ECO:0000256" key="1">
    <source>
        <dbReference type="SAM" id="MobiDB-lite"/>
    </source>
</evidence>
<sequence>MLPRGSFPQQRRNAPPSRESEDSRRLGSSSQRTLAPRPASKDGQVRRPRYVADTARFREGTSLALLEAVEAGSAPSDSSQRSPGNFMRPGEEADGAGLLVDEEGDQEGGEAEEGLVLVKARSKTLVPPNTPAGAAAAVVERQAGVCTQRDKIKDRDPSLYFNLQAQEYLPVPPGYRKTTLNRLEKIENLGGFDRLCGGSRFSPSSTFKDATRASKTSSNDDPFIVHEGSRTSDNTGRKAVATDFQPLQPPSMRKYSSMATIRSPRGNTFTDDPRLLQQATSASQSAGDPKHAMQQPLDISPSVMSLEPEILHHPLRTKASNMTTATSTSKFAGKLERMKPGHRYRTTPPTKRNPFHVTKNVNTGLPISPEIAGEAAWKQGVKYARKQNKEFAKEVKLREKLSMNEFRDMQKQASRHPLRKEPSKWSLFSRNKSQETFGTSSNSLHSTACESSVGLGITGFDDAPPVPTIPTNYLHTHGRVLPTAVTPTHGKETTIEDNKDFDYSRTADHTLNEYYHQNHRDFTEYNDQKGTSNQIQRKCVDDADSINVEEGSQAAQSGAASSDLSDTSFERTINRMNKHFSLHLASFGKPEDLDKAMEKYAQREADSNRPRKRSLTANVAVDAEVNEEDDISSANRVAMSPAPLKIRNIKGGSPEDLTPNKVEAARIQESVRLLKTPIVHQEDGLSRDEIRRRRAAIVQNYLAQTPHSVSGTHPALRTQAEPSTAGATWSPGQNAILKGKGLAFGSIEDVPSQPALSFPTSTPTAYVAAEYESASKRHPSVALESHQYRNIGQMQTSLRQMVMHSVDDFNNDTPYSNQFVPRSYSTADLGMKPSPPHLHDAKVAGQSKSPEQTVPPSIPGRSFTVPITQGEFGSHSPLDKLLQENLDA</sequence>
<comment type="caution">
    <text evidence="2">The sequence shown here is derived from an EMBL/GenBank/DDBJ whole genome shotgun (WGS) entry which is preliminary data.</text>
</comment>
<reference evidence="2" key="1">
    <citation type="journal article" date="2020" name="Stud. Mycol.">
        <title>101 Dothideomycetes genomes: a test case for predicting lifestyles and emergence of pathogens.</title>
        <authorList>
            <person name="Haridas S."/>
            <person name="Albert R."/>
            <person name="Binder M."/>
            <person name="Bloem J."/>
            <person name="Labutti K."/>
            <person name="Salamov A."/>
            <person name="Andreopoulos B."/>
            <person name="Baker S."/>
            <person name="Barry K."/>
            <person name="Bills G."/>
            <person name="Bluhm B."/>
            <person name="Cannon C."/>
            <person name="Castanera R."/>
            <person name="Culley D."/>
            <person name="Daum C."/>
            <person name="Ezra D."/>
            <person name="Gonzalez J."/>
            <person name="Henrissat B."/>
            <person name="Kuo A."/>
            <person name="Liang C."/>
            <person name="Lipzen A."/>
            <person name="Lutzoni F."/>
            <person name="Magnuson J."/>
            <person name="Mondo S."/>
            <person name="Nolan M."/>
            <person name="Ohm R."/>
            <person name="Pangilinan J."/>
            <person name="Park H.-J."/>
            <person name="Ramirez L."/>
            <person name="Alfaro M."/>
            <person name="Sun H."/>
            <person name="Tritt A."/>
            <person name="Yoshinaga Y."/>
            <person name="Zwiers L.-H."/>
            <person name="Turgeon B."/>
            <person name="Goodwin S."/>
            <person name="Spatafora J."/>
            <person name="Crous P."/>
            <person name="Grigoriev I."/>
        </authorList>
    </citation>
    <scope>NUCLEOTIDE SEQUENCE</scope>
    <source>
        <strain evidence="2">CBS 116435</strain>
    </source>
</reference>
<accession>A0A9P4Q9D5</accession>
<feature type="compositionally biased region" description="Polar residues" evidence="1">
    <location>
        <begin position="846"/>
        <end position="855"/>
    </location>
</feature>
<feature type="region of interest" description="Disordered" evidence="1">
    <location>
        <begin position="707"/>
        <end position="732"/>
    </location>
</feature>
<feature type="compositionally biased region" description="Polar residues" evidence="1">
    <location>
        <begin position="203"/>
        <end position="220"/>
    </location>
</feature>
<feature type="compositionally biased region" description="Polar residues" evidence="1">
    <location>
        <begin position="720"/>
        <end position="732"/>
    </location>
</feature>
<keyword evidence="3" id="KW-1185">Reference proteome</keyword>
<feature type="region of interest" description="Disordered" evidence="1">
    <location>
        <begin position="340"/>
        <end position="359"/>
    </location>
</feature>
<feature type="region of interest" description="Disordered" evidence="1">
    <location>
        <begin position="1"/>
        <end position="113"/>
    </location>
</feature>
<dbReference type="EMBL" id="MU003784">
    <property type="protein sequence ID" value="KAF2722214.1"/>
    <property type="molecule type" value="Genomic_DNA"/>
</dbReference>
<evidence type="ECO:0000313" key="2">
    <source>
        <dbReference type="EMBL" id="KAF2722214.1"/>
    </source>
</evidence>
<feature type="region of interest" description="Disordered" evidence="1">
    <location>
        <begin position="203"/>
        <end position="239"/>
    </location>
</feature>
<protein>
    <submittedName>
        <fullName evidence="2">Uncharacterized protein</fullName>
    </submittedName>
</protein>
<dbReference type="Proteomes" id="UP000799441">
    <property type="component" value="Unassembled WGS sequence"/>
</dbReference>
<proteinExistence type="predicted"/>
<name>A0A9P4Q9D5_9PEZI</name>
<feature type="compositionally biased region" description="Acidic residues" evidence="1">
    <location>
        <begin position="100"/>
        <end position="113"/>
    </location>
</feature>
<dbReference type="AlphaFoldDB" id="A0A9P4Q9D5"/>
<feature type="region of interest" description="Disordered" evidence="1">
    <location>
        <begin position="828"/>
        <end position="888"/>
    </location>
</feature>
<evidence type="ECO:0000313" key="3">
    <source>
        <dbReference type="Proteomes" id="UP000799441"/>
    </source>
</evidence>